<dbReference type="InterPro" id="IPR022803">
    <property type="entry name" value="Ribosomal_uL5_dom_sf"/>
</dbReference>
<reference evidence="9 10" key="1">
    <citation type="journal article" date="2007" name="PLoS ONE">
        <title>The complete genome sequence and analysis of the Epsilonproteobacterium Arcobacter butzleri.</title>
        <authorList>
            <person name="Miller W.G."/>
            <person name="Parker C.T."/>
            <person name="Rubenfield M."/>
            <person name="Mendz G.L."/>
            <person name="Woesten M.M.S.M."/>
            <person name="Ussery D.W."/>
            <person name="Stolz J.F."/>
            <person name="Binnewies T.T."/>
            <person name="Hallin P.F."/>
            <person name="Wang G."/>
            <person name="Malek J.A."/>
            <person name="Rogosin A."/>
            <person name="Stanker L.H."/>
            <person name="Mandrell R.E."/>
        </authorList>
    </citation>
    <scope>NUCLEOTIDE SEQUENCE [LARGE SCALE GENOMIC DNA]</scope>
    <source>
        <strain evidence="9 10">RM4018</strain>
    </source>
</reference>
<comment type="subunit">
    <text evidence="5">Part of the 50S ribosomal subunit; part of the 5S rRNA/L5/L18/L25 subcomplex. Contacts the 5S rRNA and the P site tRNA. Forms a bridge to the 30S subunit in the 70S ribosome.</text>
</comment>
<dbReference type="NCBIfam" id="NF000585">
    <property type="entry name" value="PRK00010.1"/>
    <property type="match status" value="1"/>
</dbReference>
<dbReference type="GO" id="GO:0003735">
    <property type="term" value="F:structural constituent of ribosome"/>
    <property type="evidence" value="ECO:0007669"/>
    <property type="project" value="InterPro"/>
</dbReference>
<dbReference type="SUPFAM" id="SSF55282">
    <property type="entry name" value="RL5-like"/>
    <property type="match status" value="1"/>
</dbReference>
<organism evidence="9 10">
    <name type="scientific">Aliarcobacter butzleri (strain RM4018)</name>
    <name type="common">Arcobacter butzleri</name>
    <dbReference type="NCBI Taxonomy" id="367737"/>
    <lineage>
        <taxon>Bacteria</taxon>
        <taxon>Pseudomonadati</taxon>
        <taxon>Campylobacterota</taxon>
        <taxon>Epsilonproteobacteria</taxon>
        <taxon>Campylobacterales</taxon>
        <taxon>Arcobacteraceae</taxon>
        <taxon>Aliarcobacter</taxon>
    </lineage>
</organism>
<evidence type="ECO:0000256" key="6">
    <source>
        <dbReference type="RuleBase" id="RU003930"/>
    </source>
</evidence>
<dbReference type="GO" id="GO:0019843">
    <property type="term" value="F:rRNA binding"/>
    <property type="evidence" value="ECO:0007669"/>
    <property type="project" value="UniProtKB-UniRule"/>
</dbReference>
<evidence type="ECO:0000259" key="8">
    <source>
        <dbReference type="Pfam" id="PF00673"/>
    </source>
</evidence>
<dbReference type="eggNOG" id="COG0094">
    <property type="taxonomic scope" value="Bacteria"/>
</dbReference>
<keyword evidence="5" id="KW-0699">rRNA-binding</keyword>
<dbReference type="STRING" id="367737.Abu_0764"/>
<evidence type="ECO:0000256" key="2">
    <source>
        <dbReference type="ARBA" id="ARBA00022980"/>
    </source>
</evidence>
<dbReference type="InterPro" id="IPR002132">
    <property type="entry name" value="Ribosomal_uL5"/>
</dbReference>
<dbReference type="GO" id="GO:0005840">
    <property type="term" value="C:ribosome"/>
    <property type="evidence" value="ECO:0007669"/>
    <property type="project" value="UniProtKB-KW"/>
</dbReference>
<dbReference type="GO" id="GO:0006412">
    <property type="term" value="P:translation"/>
    <property type="evidence" value="ECO:0007669"/>
    <property type="project" value="UniProtKB-UniRule"/>
</dbReference>
<name>A8ESV5_ALIB4</name>
<dbReference type="InterPro" id="IPR031309">
    <property type="entry name" value="Ribosomal_uL5_C"/>
</dbReference>
<protein>
    <recommendedName>
        <fullName evidence="4 5">Large ribosomal subunit protein uL5</fullName>
    </recommendedName>
</protein>
<comment type="similarity">
    <text evidence="1 5 6">Belongs to the universal ribosomal protein uL5 family.</text>
</comment>
<dbReference type="PIRSF" id="PIRSF002161">
    <property type="entry name" value="Ribosomal_L5"/>
    <property type="match status" value="1"/>
</dbReference>
<dbReference type="AlphaFoldDB" id="A8ESV5"/>
<dbReference type="FunFam" id="3.30.1440.10:FF:000001">
    <property type="entry name" value="50S ribosomal protein L5"/>
    <property type="match status" value="1"/>
</dbReference>
<sequence length="185" mass="20514">MSKMASRLFEKYKSEIKPVLETEFPKNKTLTAKLEKVVISVGAGEAMKDSKLIQNIEDTISLIAGQKAVKVIAKKSVAGFKVREGMPVGVKVTLRGEQMYHFLDKLCNVALPRVKDFRGLNKNGFDGRGNFNFGLDEQLMFPEVVYDNIIKTHGMNISIATSATNDAEAYRLLELVGIPFTKGRA</sequence>
<keyword evidence="5" id="KW-0694">RNA-binding</keyword>
<dbReference type="GO" id="GO:0000049">
    <property type="term" value="F:tRNA binding"/>
    <property type="evidence" value="ECO:0007669"/>
    <property type="project" value="UniProtKB-UniRule"/>
</dbReference>
<evidence type="ECO:0000313" key="10">
    <source>
        <dbReference type="Proteomes" id="UP000001136"/>
    </source>
</evidence>
<dbReference type="HOGENOM" id="CLU_061015_2_1_7"/>
<gene>
    <name evidence="5 9" type="primary">rplE</name>
    <name evidence="9" type="ordered locus">Abu_0764</name>
</gene>
<dbReference type="EMBL" id="CP000361">
    <property type="protein sequence ID" value="ABV67029.1"/>
    <property type="molecule type" value="Genomic_DNA"/>
</dbReference>
<evidence type="ECO:0000256" key="4">
    <source>
        <dbReference type="ARBA" id="ARBA00035245"/>
    </source>
</evidence>
<evidence type="ECO:0000256" key="3">
    <source>
        <dbReference type="ARBA" id="ARBA00023274"/>
    </source>
</evidence>
<keyword evidence="5" id="KW-0820">tRNA-binding</keyword>
<dbReference type="HAMAP" id="MF_01333_B">
    <property type="entry name" value="Ribosomal_uL5_B"/>
    <property type="match status" value="1"/>
</dbReference>
<evidence type="ECO:0000256" key="5">
    <source>
        <dbReference type="HAMAP-Rule" id="MF_01333"/>
    </source>
</evidence>
<dbReference type="Pfam" id="PF00281">
    <property type="entry name" value="Ribosomal_L5"/>
    <property type="match status" value="1"/>
</dbReference>
<evidence type="ECO:0000259" key="7">
    <source>
        <dbReference type="Pfam" id="PF00281"/>
    </source>
</evidence>
<evidence type="ECO:0000313" key="9">
    <source>
        <dbReference type="EMBL" id="ABV67029.1"/>
    </source>
</evidence>
<dbReference type="KEGG" id="abu:Abu_0764"/>
<evidence type="ECO:0000256" key="1">
    <source>
        <dbReference type="ARBA" id="ARBA00008553"/>
    </source>
</evidence>
<keyword evidence="10" id="KW-1185">Reference proteome</keyword>
<feature type="domain" description="Large ribosomal subunit protein uL5 C-terminal" evidence="8">
    <location>
        <begin position="87"/>
        <end position="180"/>
    </location>
</feature>
<dbReference type="Proteomes" id="UP000001136">
    <property type="component" value="Chromosome"/>
</dbReference>
<keyword evidence="3 5" id="KW-0687">Ribonucleoprotein</keyword>
<accession>A8ESV5</accession>
<dbReference type="Gene3D" id="3.30.1440.10">
    <property type="match status" value="1"/>
</dbReference>
<comment type="function">
    <text evidence="5">This is 1 of the proteins that bind and probably mediate the attachment of the 5S RNA into the large ribosomal subunit, where it forms part of the central protuberance. In the 70S ribosome it contacts protein S13 of the 30S subunit (bridge B1b), connecting the 2 subunits; this bridge is implicated in subunit movement. Contacts the P site tRNA; the 5S rRNA and some of its associated proteins might help stabilize positioning of ribosome-bound tRNAs.</text>
</comment>
<feature type="domain" description="Large ribosomal subunit protein uL5 N-terminal" evidence="7">
    <location>
        <begin position="32"/>
        <end position="83"/>
    </location>
</feature>
<dbReference type="Pfam" id="PF00673">
    <property type="entry name" value="Ribosomal_L5_C"/>
    <property type="match status" value="1"/>
</dbReference>
<dbReference type="GO" id="GO:1990904">
    <property type="term" value="C:ribonucleoprotein complex"/>
    <property type="evidence" value="ECO:0007669"/>
    <property type="project" value="UniProtKB-KW"/>
</dbReference>
<dbReference type="PANTHER" id="PTHR11994">
    <property type="entry name" value="60S RIBOSOMAL PROTEIN L11-RELATED"/>
    <property type="match status" value="1"/>
</dbReference>
<proteinExistence type="inferred from homology"/>
<dbReference type="InterPro" id="IPR031310">
    <property type="entry name" value="Ribosomal_uL5_N"/>
</dbReference>
<keyword evidence="2 5" id="KW-0689">Ribosomal protein</keyword>
<dbReference type="InterPro" id="IPR020930">
    <property type="entry name" value="Ribosomal_uL5_bac-type"/>
</dbReference>